<dbReference type="AlphaFoldDB" id="A0A9D2P0B2"/>
<dbReference type="GO" id="GO:0004674">
    <property type="term" value="F:protein serine/threonine kinase activity"/>
    <property type="evidence" value="ECO:0007669"/>
    <property type="project" value="UniProtKB-KW"/>
</dbReference>
<reference evidence="2" key="2">
    <citation type="submission" date="2021-04" db="EMBL/GenBank/DDBJ databases">
        <authorList>
            <person name="Gilroy R."/>
        </authorList>
    </citation>
    <scope>NUCLEOTIDE SEQUENCE</scope>
    <source>
        <strain evidence="2">CHK186-1790</strain>
    </source>
</reference>
<dbReference type="PANTHER" id="PTHR44167">
    <property type="entry name" value="OVARIAN-SPECIFIC SERINE/THREONINE-PROTEIN KINASE LOK-RELATED"/>
    <property type="match status" value="1"/>
</dbReference>
<dbReference type="PROSITE" id="PS50011">
    <property type="entry name" value="PROTEIN_KINASE_DOM"/>
    <property type="match status" value="1"/>
</dbReference>
<organism evidence="2 3">
    <name type="scientific">Candidatus Intestinimonas pullistercoris</name>
    <dbReference type="NCBI Taxonomy" id="2838623"/>
    <lineage>
        <taxon>Bacteria</taxon>
        <taxon>Bacillati</taxon>
        <taxon>Bacillota</taxon>
        <taxon>Clostridia</taxon>
        <taxon>Eubacteriales</taxon>
        <taxon>Intestinimonas</taxon>
    </lineage>
</organism>
<sequence length="236" mass="26823">MFFIYEWLLKTLENAFDEVKILKKSSRGTVCRIRHRATGKNFILRRYTGNADVYQRLLSLSCPNLPRILEVAGGGGKNWCILEEFVEGDTLGYLLQGALFSPEETRKIIRQVCQGLWVLHSMDAVHRDVKPENVILRGSEAVLIDFDAARLHKPEHDTDTLILGTTGFAAPEQYGLSQTDPRSDIYSVGILMNVMLTGQHPSKRLAEGRLGRVVERCTRVNPRRRYPNVLRLMEAL</sequence>
<protein>
    <submittedName>
        <fullName evidence="2">Serine/threonine protein kinase</fullName>
    </submittedName>
</protein>
<evidence type="ECO:0000313" key="2">
    <source>
        <dbReference type="EMBL" id="HJC41227.1"/>
    </source>
</evidence>
<accession>A0A9D2P0B2</accession>
<name>A0A9D2P0B2_9FIRM</name>
<dbReference type="Proteomes" id="UP000823882">
    <property type="component" value="Unassembled WGS sequence"/>
</dbReference>
<evidence type="ECO:0000313" key="3">
    <source>
        <dbReference type="Proteomes" id="UP000823882"/>
    </source>
</evidence>
<dbReference type="Gene3D" id="1.10.510.10">
    <property type="entry name" value="Transferase(Phosphotransferase) domain 1"/>
    <property type="match status" value="1"/>
</dbReference>
<evidence type="ECO:0000259" key="1">
    <source>
        <dbReference type="PROSITE" id="PS50011"/>
    </source>
</evidence>
<gene>
    <name evidence="2" type="ORF">H9701_06710</name>
</gene>
<dbReference type="PANTHER" id="PTHR44167:SF24">
    <property type="entry name" value="SERINE_THREONINE-PROTEIN KINASE CHK2"/>
    <property type="match status" value="1"/>
</dbReference>
<keyword evidence="2" id="KW-0808">Transferase</keyword>
<dbReference type="GO" id="GO:0005524">
    <property type="term" value="F:ATP binding"/>
    <property type="evidence" value="ECO:0007669"/>
    <property type="project" value="InterPro"/>
</dbReference>
<dbReference type="InterPro" id="IPR011009">
    <property type="entry name" value="Kinase-like_dom_sf"/>
</dbReference>
<dbReference type="SMART" id="SM00220">
    <property type="entry name" value="S_TKc"/>
    <property type="match status" value="1"/>
</dbReference>
<feature type="domain" description="Protein kinase" evidence="1">
    <location>
        <begin position="1"/>
        <end position="236"/>
    </location>
</feature>
<keyword evidence="2" id="KW-0723">Serine/threonine-protein kinase</keyword>
<reference evidence="2" key="1">
    <citation type="journal article" date="2021" name="PeerJ">
        <title>Extensive microbial diversity within the chicken gut microbiome revealed by metagenomics and culture.</title>
        <authorList>
            <person name="Gilroy R."/>
            <person name="Ravi A."/>
            <person name="Getino M."/>
            <person name="Pursley I."/>
            <person name="Horton D.L."/>
            <person name="Alikhan N.F."/>
            <person name="Baker D."/>
            <person name="Gharbi K."/>
            <person name="Hall N."/>
            <person name="Watson M."/>
            <person name="Adriaenssens E.M."/>
            <person name="Foster-Nyarko E."/>
            <person name="Jarju S."/>
            <person name="Secka A."/>
            <person name="Antonio M."/>
            <person name="Oren A."/>
            <person name="Chaudhuri R.R."/>
            <person name="La Ragione R."/>
            <person name="Hildebrand F."/>
            <person name="Pallen M.J."/>
        </authorList>
    </citation>
    <scope>NUCLEOTIDE SEQUENCE</scope>
    <source>
        <strain evidence="2">CHK186-1790</strain>
    </source>
</reference>
<dbReference type="InterPro" id="IPR000719">
    <property type="entry name" value="Prot_kinase_dom"/>
</dbReference>
<dbReference type="EMBL" id="DWWJ01000117">
    <property type="protein sequence ID" value="HJC41227.1"/>
    <property type="molecule type" value="Genomic_DNA"/>
</dbReference>
<dbReference type="SUPFAM" id="SSF56112">
    <property type="entry name" value="Protein kinase-like (PK-like)"/>
    <property type="match status" value="1"/>
</dbReference>
<proteinExistence type="predicted"/>
<keyword evidence="2" id="KW-0418">Kinase</keyword>
<comment type="caution">
    <text evidence="2">The sequence shown here is derived from an EMBL/GenBank/DDBJ whole genome shotgun (WGS) entry which is preliminary data.</text>
</comment>
<dbReference type="Pfam" id="PF00069">
    <property type="entry name" value="Pkinase"/>
    <property type="match status" value="1"/>
</dbReference>
<dbReference type="CDD" id="cd14014">
    <property type="entry name" value="STKc_PknB_like"/>
    <property type="match status" value="1"/>
</dbReference>